<dbReference type="Gene3D" id="3.30.750.24">
    <property type="entry name" value="STAS domain"/>
    <property type="match status" value="1"/>
</dbReference>
<gene>
    <name evidence="4" type="ORF">SAMN05216561_10312</name>
</gene>
<evidence type="ECO:0000259" key="3">
    <source>
        <dbReference type="PROSITE" id="PS50801"/>
    </source>
</evidence>
<dbReference type="Proteomes" id="UP000198649">
    <property type="component" value="Unassembled WGS sequence"/>
</dbReference>
<evidence type="ECO:0000256" key="1">
    <source>
        <dbReference type="ARBA" id="ARBA00009013"/>
    </source>
</evidence>
<dbReference type="GO" id="GO:0043856">
    <property type="term" value="F:anti-sigma factor antagonist activity"/>
    <property type="evidence" value="ECO:0007669"/>
    <property type="project" value="InterPro"/>
</dbReference>
<dbReference type="SUPFAM" id="SSF52091">
    <property type="entry name" value="SpoIIaa-like"/>
    <property type="match status" value="1"/>
</dbReference>
<dbReference type="NCBIfam" id="TIGR00377">
    <property type="entry name" value="ant_ant_sig"/>
    <property type="match status" value="1"/>
</dbReference>
<dbReference type="PANTHER" id="PTHR33495">
    <property type="entry name" value="ANTI-SIGMA FACTOR ANTAGONIST TM_1081-RELATED-RELATED"/>
    <property type="match status" value="1"/>
</dbReference>
<dbReference type="CDD" id="cd07043">
    <property type="entry name" value="STAS_anti-anti-sigma_factors"/>
    <property type="match status" value="1"/>
</dbReference>
<dbReference type="InterPro" id="IPR002645">
    <property type="entry name" value="STAS_dom"/>
</dbReference>
<dbReference type="InterPro" id="IPR003658">
    <property type="entry name" value="Anti-sigma_ant"/>
</dbReference>
<feature type="domain" description="STAS" evidence="3">
    <location>
        <begin position="29"/>
        <end position="123"/>
    </location>
</feature>
<proteinExistence type="inferred from homology"/>
<sequence length="128" mass="13221">MEQEIAAAPGVPGVVVVVEQHGNHQLALVSGEVDMASVSALRMQLRDLIVDGSSHVLVDLSAVSFMDSAGLAALVATRKHARVLQGSFGLIAPSKQVGRLLSLTAMDKVFPCFDSLGEALAAGSEANV</sequence>
<name>A0A1I3DNN6_9ACTN</name>
<dbReference type="RefSeq" id="WP_170259319.1">
    <property type="nucleotide sequence ID" value="NZ_BKAF01000049.1"/>
</dbReference>
<dbReference type="EMBL" id="FOQG01000003">
    <property type="protein sequence ID" value="SFH88352.1"/>
    <property type="molecule type" value="Genomic_DNA"/>
</dbReference>
<dbReference type="InterPro" id="IPR036513">
    <property type="entry name" value="STAS_dom_sf"/>
</dbReference>
<organism evidence="4 5">
    <name type="scientific">Nocardioides psychrotolerans</name>
    <dbReference type="NCBI Taxonomy" id="1005945"/>
    <lineage>
        <taxon>Bacteria</taxon>
        <taxon>Bacillati</taxon>
        <taxon>Actinomycetota</taxon>
        <taxon>Actinomycetes</taxon>
        <taxon>Propionibacteriales</taxon>
        <taxon>Nocardioidaceae</taxon>
        <taxon>Nocardioides</taxon>
    </lineage>
</organism>
<keyword evidence="5" id="KW-1185">Reference proteome</keyword>
<evidence type="ECO:0000313" key="4">
    <source>
        <dbReference type="EMBL" id="SFH88352.1"/>
    </source>
</evidence>
<dbReference type="PROSITE" id="PS50801">
    <property type="entry name" value="STAS"/>
    <property type="match status" value="1"/>
</dbReference>
<accession>A0A1I3DNN6</accession>
<comment type="similarity">
    <text evidence="1 2">Belongs to the anti-sigma-factor antagonist family.</text>
</comment>
<protein>
    <recommendedName>
        <fullName evidence="2">Anti-sigma factor antagonist</fullName>
    </recommendedName>
</protein>
<dbReference type="PANTHER" id="PTHR33495:SF2">
    <property type="entry name" value="ANTI-SIGMA FACTOR ANTAGONIST TM_1081-RELATED"/>
    <property type="match status" value="1"/>
</dbReference>
<reference evidence="4 5" key="1">
    <citation type="submission" date="2016-10" db="EMBL/GenBank/DDBJ databases">
        <authorList>
            <person name="de Groot N.N."/>
        </authorList>
    </citation>
    <scope>NUCLEOTIDE SEQUENCE [LARGE SCALE GENOMIC DNA]</scope>
    <source>
        <strain evidence="4 5">CGMCC 1.11156</strain>
    </source>
</reference>
<evidence type="ECO:0000313" key="5">
    <source>
        <dbReference type="Proteomes" id="UP000198649"/>
    </source>
</evidence>
<evidence type="ECO:0000256" key="2">
    <source>
        <dbReference type="RuleBase" id="RU003749"/>
    </source>
</evidence>
<dbReference type="STRING" id="1005945.SAMN05216561_10312"/>
<dbReference type="Pfam" id="PF01740">
    <property type="entry name" value="STAS"/>
    <property type="match status" value="1"/>
</dbReference>
<dbReference type="AlphaFoldDB" id="A0A1I3DNN6"/>